<dbReference type="EMBL" id="JXCE01000439">
    <property type="protein sequence ID" value="KPA37305.1"/>
    <property type="molecule type" value="Genomic_DNA"/>
</dbReference>
<proteinExistence type="predicted"/>
<dbReference type="SUPFAM" id="SSF53167">
    <property type="entry name" value="Purine and uridine phosphorylases"/>
    <property type="match status" value="1"/>
</dbReference>
<comment type="caution">
    <text evidence="2">The sequence shown here is derived from an EMBL/GenBank/DDBJ whole genome shotgun (WGS) entry which is preliminary data.</text>
</comment>
<dbReference type="PANTHER" id="PTHR46082">
    <property type="entry name" value="ATP/GTP-BINDING PROTEIN-RELATED"/>
    <property type="match status" value="1"/>
</dbReference>
<dbReference type="Proteomes" id="UP000037904">
    <property type="component" value="Unassembled WGS sequence"/>
</dbReference>
<reference evidence="2 3" key="1">
    <citation type="submission" date="2015-04" db="EMBL/GenBank/DDBJ databases">
        <title>The draft genome sequence of Fusarium langsethiae, a T-2/HT-2 mycotoxin producer.</title>
        <authorList>
            <person name="Lysoe E."/>
            <person name="Divon H.H."/>
            <person name="Terzi V."/>
            <person name="Orru L."/>
            <person name="Lamontanara A."/>
            <person name="Kolseth A.-K."/>
            <person name="Frandsen R.J."/>
            <person name="Nielsen K."/>
            <person name="Thrane U."/>
        </authorList>
    </citation>
    <scope>NUCLEOTIDE SEQUENCE [LARGE SCALE GENOMIC DNA]</scope>
    <source>
        <strain evidence="2 3">Fl201059</strain>
    </source>
</reference>
<dbReference type="InterPro" id="IPR000845">
    <property type="entry name" value="Nucleoside_phosphorylase_d"/>
</dbReference>
<dbReference type="GO" id="GO:0009116">
    <property type="term" value="P:nucleoside metabolic process"/>
    <property type="evidence" value="ECO:0007669"/>
    <property type="project" value="InterPro"/>
</dbReference>
<gene>
    <name evidence="2" type="ORF">FLAG1_09887</name>
</gene>
<dbReference type="InterPro" id="IPR053137">
    <property type="entry name" value="NLR-like"/>
</dbReference>
<organism evidence="2 3">
    <name type="scientific">Fusarium langsethiae</name>
    <dbReference type="NCBI Taxonomy" id="179993"/>
    <lineage>
        <taxon>Eukaryota</taxon>
        <taxon>Fungi</taxon>
        <taxon>Dikarya</taxon>
        <taxon>Ascomycota</taxon>
        <taxon>Pezizomycotina</taxon>
        <taxon>Sordariomycetes</taxon>
        <taxon>Hypocreomycetidae</taxon>
        <taxon>Hypocreales</taxon>
        <taxon>Nectriaceae</taxon>
        <taxon>Fusarium</taxon>
    </lineage>
</organism>
<name>A0A0N0V580_FUSLA</name>
<dbReference type="PANTHER" id="PTHR46082:SF11">
    <property type="entry name" value="AAA+ ATPASE DOMAIN-CONTAINING PROTEIN-RELATED"/>
    <property type="match status" value="1"/>
</dbReference>
<dbReference type="OrthoDB" id="1577640at2759"/>
<dbReference type="GO" id="GO:0003824">
    <property type="term" value="F:catalytic activity"/>
    <property type="evidence" value="ECO:0007669"/>
    <property type="project" value="InterPro"/>
</dbReference>
<keyword evidence="3" id="KW-1185">Reference proteome</keyword>
<dbReference type="InterPro" id="IPR035994">
    <property type="entry name" value="Nucleoside_phosphorylase_sf"/>
</dbReference>
<sequence length="558" mass="61472">MPTLKDYTIGWISALPLEMAAAMAALDETHGSPDSQPAKDNNNYALGRIGQHNVVIACLPSGVYGTTSATAVAMDMTNTFPNLRVGLMVGIGGGVPSAEHDIRLGDVIVGRPQGREGGVVQYDLGKTSPGEHPTISGSLNKPGPVLLTAVSTLTALHMKQGTRIHHILAEMAASQPWMKASFSKPRPDDDHLYAADYVHPGGSTCIDCDKHHIVNRSTRKDQTPRVFYGTIASGNQVIKDAITRDRLGNQLGALCFEMEAAGLMDHFPCLVIRGICDYADSHKNKTWQGYAAATAAAYGKELLNILPSNDTAHVPGLPHGVDDKIAHASFLETGDWYEKENIQLASFVPKVRYPDQDSFTALSVKEDDISIRVDQALSEYFPVRPSSISTPLKSLFQRVFAISDKESIESHWHVQTSESRSYMLRQPKAIFNKACLLPEVRDWLQEAFMDSRSVAFIIGYRTALNAKLAWKPVWKNNFDSSTDHGRSVLGERIYAICYRKVNFRFLKGPKGAFLAASNSWNLFTDGRGSGDAFLEADISDHDLAFKETDDWWNKTEDR</sequence>
<evidence type="ECO:0000259" key="1">
    <source>
        <dbReference type="Pfam" id="PF01048"/>
    </source>
</evidence>
<evidence type="ECO:0000313" key="2">
    <source>
        <dbReference type="EMBL" id="KPA37305.1"/>
    </source>
</evidence>
<dbReference type="AlphaFoldDB" id="A0A0N0V580"/>
<feature type="domain" description="Nucleoside phosphorylase" evidence="1">
    <location>
        <begin position="8"/>
        <end position="289"/>
    </location>
</feature>
<accession>A0A0N0V580</accession>
<protein>
    <submittedName>
        <fullName evidence="2">Nucleoside phosphorylase</fullName>
    </submittedName>
</protein>
<dbReference type="Gene3D" id="3.40.50.1580">
    <property type="entry name" value="Nucleoside phosphorylase domain"/>
    <property type="match status" value="1"/>
</dbReference>
<dbReference type="Pfam" id="PF01048">
    <property type="entry name" value="PNP_UDP_1"/>
    <property type="match status" value="1"/>
</dbReference>
<evidence type="ECO:0000313" key="3">
    <source>
        <dbReference type="Proteomes" id="UP000037904"/>
    </source>
</evidence>